<dbReference type="InterPro" id="IPR036291">
    <property type="entry name" value="NAD(P)-bd_dom_sf"/>
</dbReference>
<proteinExistence type="predicted"/>
<keyword evidence="11" id="KW-1185">Reference proteome</keyword>
<evidence type="ECO:0000313" key="10">
    <source>
        <dbReference type="EMBL" id="TYT26252.1"/>
    </source>
</evidence>
<accession>A0A5D4XTD5</accession>
<dbReference type="GO" id="GO:0004325">
    <property type="term" value="F:ferrochelatase activity"/>
    <property type="evidence" value="ECO:0007669"/>
    <property type="project" value="InterPro"/>
</dbReference>
<dbReference type="InterPro" id="IPR014777">
    <property type="entry name" value="4pyrrole_Mease_sub1"/>
</dbReference>
<evidence type="ECO:0000313" key="11">
    <source>
        <dbReference type="Proteomes" id="UP000324973"/>
    </source>
</evidence>
<evidence type="ECO:0000256" key="2">
    <source>
        <dbReference type="ARBA" id="ARBA00012400"/>
    </source>
</evidence>
<reference evidence="10 11" key="1">
    <citation type="submission" date="2019-08" db="EMBL/GenBank/DDBJ databases">
        <title>Luteimonas viscosus sp. nov., isolated from soil of a sunflower field.</title>
        <authorList>
            <person name="Jianli Z."/>
            <person name="Ying Z."/>
        </authorList>
    </citation>
    <scope>NUCLEOTIDE SEQUENCE [LARGE SCALE GENOMIC DNA]</scope>
    <source>
        <strain evidence="10 11">XBU10</strain>
    </source>
</reference>
<dbReference type="SUPFAM" id="SSF53790">
    <property type="entry name" value="Tetrapyrrole methylase"/>
    <property type="match status" value="1"/>
</dbReference>
<dbReference type="GO" id="GO:0043115">
    <property type="term" value="F:precorrin-2 dehydrogenase activity"/>
    <property type="evidence" value="ECO:0007669"/>
    <property type="project" value="UniProtKB-EC"/>
</dbReference>
<dbReference type="InterPro" id="IPR006367">
    <property type="entry name" value="Sirohaem_synthase_N"/>
</dbReference>
<name>A0A5D4XTD5_9GAMM</name>
<evidence type="ECO:0000259" key="7">
    <source>
        <dbReference type="Pfam" id="PF00590"/>
    </source>
</evidence>
<dbReference type="GO" id="GO:0019354">
    <property type="term" value="P:siroheme biosynthetic process"/>
    <property type="evidence" value="ECO:0007669"/>
    <property type="project" value="UniProtKB-UniPathway"/>
</dbReference>
<dbReference type="Proteomes" id="UP000324973">
    <property type="component" value="Unassembled WGS sequence"/>
</dbReference>
<organism evidence="10 11">
    <name type="scientific">Luteimonas viscosa</name>
    <dbReference type="NCBI Taxonomy" id="1132694"/>
    <lineage>
        <taxon>Bacteria</taxon>
        <taxon>Pseudomonadati</taxon>
        <taxon>Pseudomonadota</taxon>
        <taxon>Gammaproteobacteria</taxon>
        <taxon>Lysobacterales</taxon>
        <taxon>Lysobacteraceae</taxon>
        <taxon>Luteimonas</taxon>
    </lineage>
</organism>
<dbReference type="AlphaFoldDB" id="A0A5D4XTD5"/>
<dbReference type="Pfam" id="PF00590">
    <property type="entry name" value="TP_methylase"/>
    <property type="match status" value="1"/>
</dbReference>
<dbReference type="PANTHER" id="PTHR35330:SF1">
    <property type="entry name" value="SIROHEME BIOSYNTHESIS PROTEIN MET8"/>
    <property type="match status" value="1"/>
</dbReference>
<dbReference type="UniPathway" id="UPA00262">
    <property type="reaction ID" value="UER00222"/>
</dbReference>
<dbReference type="PANTHER" id="PTHR35330">
    <property type="entry name" value="SIROHEME BIOSYNTHESIS PROTEIN MET8"/>
    <property type="match status" value="1"/>
</dbReference>
<gene>
    <name evidence="10" type="ORF">FZO89_08250</name>
</gene>
<dbReference type="InterPro" id="IPR019478">
    <property type="entry name" value="Sirohaem_synthase_dimer_dom"/>
</dbReference>
<dbReference type="Gene3D" id="3.40.1010.10">
    <property type="entry name" value="Cobalt-precorrin-4 Transmethylase, Domain 1"/>
    <property type="match status" value="1"/>
</dbReference>
<dbReference type="NCBIfam" id="TIGR01470">
    <property type="entry name" value="cysG_Nterm"/>
    <property type="match status" value="1"/>
</dbReference>
<feature type="domain" description="Tetrapyrrole methylase" evidence="7">
    <location>
        <begin position="219"/>
        <end position="326"/>
    </location>
</feature>
<dbReference type="SUPFAM" id="SSF51735">
    <property type="entry name" value="NAD(P)-binding Rossmann-fold domains"/>
    <property type="match status" value="1"/>
</dbReference>
<evidence type="ECO:0000259" key="8">
    <source>
        <dbReference type="Pfam" id="PF10414"/>
    </source>
</evidence>
<dbReference type="RefSeq" id="WP_149102801.1">
    <property type="nucleotide sequence ID" value="NZ_VTFT01000001.1"/>
</dbReference>
<evidence type="ECO:0000259" key="9">
    <source>
        <dbReference type="Pfam" id="PF14824"/>
    </source>
</evidence>
<keyword evidence="3" id="KW-0560">Oxidoreductase</keyword>
<dbReference type="InterPro" id="IPR028281">
    <property type="entry name" value="Sirohaem_synthase_central"/>
</dbReference>
<feature type="domain" description="Siroheme synthase central" evidence="9">
    <location>
        <begin position="121"/>
        <end position="144"/>
    </location>
</feature>
<evidence type="ECO:0000256" key="4">
    <source>
        <dbReference type="ARBA" id="ARBA00023027"/>
    </source>
</evidence>
<dbReference type="Gene3D" id="1.10.8.210">
    <property type="entry name" value="Sirohaem synthase, dimerisation domain"/>
    <property type="match status" value="1"/>
</dbReference>
<comment type="caution">
    <text evidence="10">The sequence shown here is derived from an EMBL/GenBank/DDBJ whole genome shotgun (WGS) entry which is preliminary data.</text>
</comment>
<dbReference type="Gene3D" id="3.30.160.110">
    <property type="entry name" value="Siroheme synthase, domain 2"/>
    <property type="match status" value="1"/>
</dbReference>
<dbReference type="EMBL" id="VTFT01000001">
    <property type="protein sequence ID" value="TYT26252.1"/>
    <property type="molecule type" value="Genomic_DNA"/>
</dbReference>
<dbReference type="OrthoDB" id="9815856at2"/>
<evidence type="ECO:0000256" key="1">
    <source>
        <dbReference type="ARBA" id="ARBA00005010"/>
    </source>
</evidence>
<dbReference type="Pfam" id="PF14824">
    <property type="entry name" value="Sirohm_synth_M"/>
    <property type="match status" value="1"/>
</dbReference>
<feature type="domain" description="Sirohaem synthase dimerisation" evidence="8">
    <location>
        <begin position="150"/>
        <end position="207"/>
    </location>
</feature>
<dbReference type="GO" id="GO:0008168">
    <property type="term" value="F:methyltransferase activity"/>
    <property type="evidence" value="ECO:0007669"/>
    <property type="project" value="InterPro"/>
</dbReference>
<evidence type="ECO:0000256" key="5">
    <source>
        <dbReference type="ARBA" id="ARBA00023244"/>
    </source>
</evidence>
<dbReference type="Pfam" id="PF10414">
    <property type="entry name" value="CysG_dimeriser"/>
    <property type="match status" value="1"/>
</dbReference>
<dbReference type="Pfam" id="PF13241">
    <property type="entry name" value="NAD_binding_7"/>
    <property type="match status" value="1"/>
</dbReference>
<comment type="catalytic activity">
    <reaction evidence="6">
        <text>precorrin-2 + NAD(+) = sirohydrochlorin + NADH + 2 H(+)</text>
        <dbReference type="Rhea" id="RHEA:15613"/>
        <dbReference type="ChEBI" id="CHEBI:15378"/>
        <dbReference type="ChEBI" id="CHEBI:57540"/>
        <dbReference type="ChEBI" id="CHEBI:57945"/>
        <dbReference type="ChEBI" id="CHEBI:58351"/>
        <dbReference type="ChEBI" id="CHEBI:58827"/>
        <dbReference type="EC" id="1.3.1.76"/>
    </reaction>
</comment>
<keyword evidence="4" id="KW-0520">NAD</keyword>
<dbReference type="InterPro" id="IPR000878">
    <property type="entry name" value="4pyrrol_Mease"/>
</dbReference>
<dbReference type="SUPFAM" id="SSF75615">
    <property type="entry name" value="Siroheme synthase middle domains-like"/>
    <property type="match status" value="1"/>
</dbReference>
<dbReference type="EC" id="1.3.1.76" evidence="2"/>
<sequence>MPLYPLFADLAGREVLVVGGGEVAVRKIEALLHAGARVRVHARALHPTLRGWEAEGRIECAEGEFDPAWIDAAWLLVVATDDGAFNAALAAQATARRTLANVVDDARLSSFQVPAVIDRAPLQLAISSGGAAPMLARRLRERLEIELDPSLGALAGLFARHRDVIRERLPDLNRRRRWFDAVIDGAVPALLRAGRAEEAERAFAAMLDPAAIAPVGGRISLVGTGPGDPARLTLGALRAMNLADVLLVDAGVGEAVLALARKDAPREPAQPDPADCLSWVAAHARAGRHVVWLRPGDGFREPASARFAQALQGMEWPCELHAGVAADDGDAPGASRPAGA</sequence>
<dbReference type="InterPro" id="IPR037115">
    <property type="entry name" value="Sirohaem_synt_dimer_dom_sf"/>
</dbReference>
<dbReference type="Gene3D" id="3.40.50.720">
    <property type="entry name" value="NAD(P)-binding Rossmann-like Domain"/>
    <property type="match status" value="1"/>
</dbReference>
<comment type="pathway">
    <text evidence="1">Porphyrin-containing compound metabolism; siroheme biosynthesis; sirohydrochlorin from precorrin-2: step 1/1.</text>
</comment>
<keyword evidence="5" id="KW-0627">Porphyrin biosynthesis</keyword>
<evidence type="ECO:0000256" key="6">
    <source>
        <dbReference type="ARBA" id="ARBA00047561"/>
    </source>
</evidence>
<evidence type="ECO:0000256" key="3">
    <source>
        <dbReference type="ARBA" id="ARBA00023002"/>
    </source>
</evidence>
<dbReference type="InterPro" id="IPR028161">
    <property type="entry name" value="Met8-like"/>
</dbReference>
<protein>
    <recommendedName>
        <fullName evidence="2">precorrin-2 dehydrogenase</fullName>
        <ecNumber evidence="2">1.3.1.76</ecNumber>
    </recommendedName>
</protein>
<dbReference type="InterPro" id="IPR035996">
    <property type="entry name" value="4pyrrol_Methylase_sf"/>
</dbReference>